<dbReference type="AlphaFoldDB" id="A0AAV1CG93"/>
<organism evidence="3 4">
    <name type="scientific">Oldenlandia corymbosa var. corymbosa</name>
    <dbReference type="NCBI Taxonomy" id="529605"/>
    <lineage>
        <taxon>Eukaryota</taxon>
        <taxon>Viridiplantae</taxon>
        <taxon>Streptophyta</taxon>
        <taxon>Embryophyta</taxon>
        <taxon>Tracheophyta</taxon>
        <taxon>Spermatophyta</taxon>
        <taxon>Magnoliopsida</taxon>
        <taxon>eudicotyledons</taxon>
        <taxon>Gunneridae</taxon>
        <taxon>Pentapetalae</taxon>
        <taxon>asterids</taxon>
        <taxon>lamiids</taxon>
        <taxon>Gentianales</taxon>
        <taxon>Rubiaceae</taxon>
        <taxon>Rubioideae</taxon>
        <taxon>Spermacoceae</taxon>
        <taxon>Hedyotis-Oldenlandia complex</taxon>
        <taxon>Oldenlandia</taxon>
    </lineage>
</organism>
<evidence type="ECO:0000256" key="2">
    <source>
        <dbReference type="SAM" id="SignalP"/>
    </source>
</evidence>
<dbReference type="Proteomes" id="UP001161247">
    <property type="component" value="Chromosome 2"/>
</dbReference>
<sequence>MANKISIKNRFSMVAVFLIILLLLLQPHVSCARKMLQSSADDPPANSNGSQQKTCKFGRLFNISDASSDTGNIVRENTLATPCSSFPYGTTLRLPTGRCSNGLLMIDYFAEAFG</sequence>
<feature type="signal peptide" evidence="2">
    <location>
        <begin position="1"/>
        <end position="32"/>
    </location>
</feature>
<gene>
    <name evidence="3" type="ORF">OLC1_LOCUS5607</name>
</gene>
<accession>A0AAV1CG93</accession>
<dbReference type="PANTHER" id="PTHR22835">
    <property type="entry name" value="ZINC FINGER FYVE DOMAIN CONTAINING PROTEIN"/>
    <property type="match status" value="1"/>
</dbReference>
<dbReference type="PANTHER" id="PTHR22835:SF517">
    <property type="entry name" value="GDSL-LIKE LIPASE_ACYLHYDROLASE FAMILY PROTEIN, EXPRESSED"/>
    <property type="match status" value="1"/>
</dbReference>
<dbReference type="Gene3D" id="3.40.50.1110">
    <property type="entry name" value="SGNH hydrolase"/>
    <property type="match status" value="1"/>
</dbReference>
<feature type="chain" id="PRO_5043942579" evidence="2">
    <location>
        <begin position="33"/>
        <end position="114"/>
    </location>
</feature>
<name>A0AAV1CG93_OLDCO</name>
<keyword evidence="2" id="KW-0732">Signal</keyword>
<comment type="similarity">
    <text evidence="1">Belongs to the 'GDSL' lipolytic enzyme family.</text>
</comment>
<protein>
    <submittedName>
        <fullName evidence="3">OLC1v1030191C1</fullName>
    </submittedName>
</protein>
<dbReference type="EMBL" id="OX459119">
    <property type="protein sequence ID" value="CAI9094447.1"/>
    <property type="molecule type" value="Genomic_DNA"/>
</dbReference>
<keyword evidence="4" id="KW-1185">Reference proteome</keyword>
<evidence type="ECO:0000313" key="3">
    <source>
        <dbReference type="EMBL" id="CAI9094447.1"/>
    </source>
</evidence>
<proteinExistence type="inferred from homology"/>
<evidence type="ECO:0000256" key="1">
    <source>
        <dbReference type="ARBA" id="ARBA00008668"/>
    </source>
</evidence>
<reference evidence="3" key="1">
    <citation type="submission" date="2023-03" db="EMBL/GenBank/DDBJ databases">
        <authorList>
            <person name="Julca I."/>
        </authorList>
    </citation>
    <scope>NUCLEOTIDE SEQUENCE</scope>
</reference>
<evidence type="ECO:0000313" key="4">
    <source>
        <dbReference type="Proteomes" id="UP001161247"/>
    </source>
</evidence>
<dbReference type="InterPro" id="IPR036514">
    <property type="entry name" value="SGNH_hydro_sf"/>
</dbReference>